<feature type="domain" description="BESS" evidence="4">
    <location>
        <begin position="170"/>
        <end position="209"/>
    </location>
</feature>
<dbReference type="InterPro" id="IPR039353">
    <property type="entry name" value="TF_Adf1"/>
</dbReference>
<dbReference type="Proteomes" id="UP001591681">
    <property type="component" value="Unassembled WGS sequence"/>
</dbReference>
<gene>
    <name evidence="5" type="ORF">ACEWY4_003870</name>
</gene>
<dbReference type="InterPro" id="IPR006578">
    <property type="entry name" value="MADF-dom"/>
</dbReference>
<dbReference type="Pfam" id="PF02944">
    <property type="entry name" value="BESS"/>
    <property type="match status" value="1"/>
</dbReference>
<evidence type="ECO:0000256" key="2">
    <source>
        <dbReference type="SAM" id="MobiDB-lite"/>
    </source>
</evidence>
<feature type="compositionally biased region" description="Basic and acidic residues" evidence="2">
    <location>
        <begin position="152"/>
        <end position="174"/>
    </location>
</feature>
<feature type="compositionally biased region" description="Polar residues" evidence="2">
    <location>
        <begin position="231"/>
        <end position="240"/>
    </location>
</feature>
<dbReference type="EMBL" id="JBHFQA010000004">
    <property type="protein sequence ID" value="KAL2099476.1"/>
    <property type="molecule type" value="Genomic_DNA"/>
</dbReference>
<dbReference type="PANTHER" id="PTHR12243">
    <property type="entry name" value="MADF DOMAIN TRANSCRIPTION FACTOR"/>
    <property type="match status" value="1"/>
</dbReference>
<feature type="compositionally biased region" description="Acidic residues" evidence="2">
    <location>
        <begin position="105"/>
        <end position="128"/>
    </location>
</feature>
<name>A0ABD1KJW4_9TELE</name>
<feature type="region of interest" description="Disordered" evidence="2">
    <location>
        <begin position="99"/>
        <end position="175"/>
    </location>
</feature>
<evidence type="ECO:0000313" key="6">
    <source>
        <dbReference type="Proteomes" id="UP001591681"/>
    </source>
</evidence>
<evidence type="ECO:0000259" key="3">
    <source>
        <dbReference type="PROSITE" id="PS51029"/>
    </source>
</evidence>
<evidence type="ECO:0000256" key="1">
    <source>
        <dbReference type="PROSITE-ProRule" id="PRU00371"/>
    </source>
</evidence>
<dbReference type="PANTHER" id="PTHR12243:SF67">
    <property type="entry name" value="COREPRESSOR OF PANGOLIN, ISOFORM A-RELATED"/>
    <property type="match status" value="1"/>
</dbReference>
<organism evidence="5 6">
    <name type="scientific">Coilia grayii</name>
    <name type="common">Gray's grenadier anchovy</name>
    <dbReference type="NCBI Taxonomy" id="363190"/>
    <lineage>
        <taxon>Eukaryota</taxon>
        <taxon>Metazoa</taxon>
        <taxon>Chordata</taxon>
        <taxon>Craniata</taxon>
        <taxon>Vertebrata</taxon>
        <taxon>Euteleostomi</taxon>
        <taxon>Actinopterygii</taxon>
        <taxon>Neopterygii</taxon>
        <taxon>Teleostei</taxon>
        <taxon>Clupei</taxon>
        <taxon>Clupeiformes</taxon>
        <taxon>Clupeoidei</taxon>
        <taxon>Engraulidae</taxon>
        <taxon>Coilinae</taxon>
        <taxon>Coilia</taxon>
    </lineage>
</organism>
<dbReference type="SMART" id="SM00595">
    <property type="entry name" value="MADF"/>
    <property type="match status" value="1"/>
</dbReference>
<comment type="caution">
    <text evidence="5">The sequence shown here is derived from an EMBL/GenBank/DDBJ whole genome shotgun (WGS) entry which is preliminary data.</text>
</comment>
<dbReference type="PROSITE" id="PS51029">
    <property type="entry name" value="MADF"/>
    <property type="match status" value="1"/>
</dbReference>
<protein>
    <recommendedName>
        <fullName evidence="7">MADF domain-containing protein</fullName>
    </recommendedName>
</protein>
<accession>A0ABD1KJW4</accession>
<evidence type="ECO:0008006" key="7">
    <source>
        <dbReference type="Google" id="ProtNLM"/>
    </source>
</evidence>
<feature type="region of interest" description="Disordered" evidence="2">
    <location>
        <begin position="221"/>
        <end position="240"/>
    </location>
</feature>
<keyword evidence="1" id="KW-0539">Nucleus</keyword>
<keyword evidence="6" id="KW-1185">Reference proteome</keyword>
<feature type="domain" description="MADF" evidence="3">
    <location>
        <begin position="4"/>
        <end position="93"/>
    </location>
</feature>
<dbReference type="PROSITE" id="PS51031">
    <property type="entry name" value="BESS"/>
    <property type="match status" value="1"/>
</dbReference>
<evidence type="ECO:0000313" key="5">
    <source>
        <dbReference type="EMBL" id="KAL2099476.1"/>
    </source>
</evidence>
<reference evidence="5 6" key="1">
    <citation type="submission" date="2024-09" db="EMBL/GenBank/DDBJ databases">
        <title>A chromosome-level genome assembly of Gray's grenadier anchovy, Coilia grayii.</title>
        <authorList>
            <person name="Fu Z."/>
        </authorList>
    </citation>
    <scope>NUCLEOTIDE SEQUENCE [LARGE SCALE GENOMIC DNA]</scope>
    <source>
        <strain evidence="5">G4</strain>
        <tissue evidence="5">Muscle</tissue>
    </source>
</reference>
<dbReference type="Pfam" id="PF10545">
    <property type="entry name" value="MADF_DNA_bdg"/>
    <property type="match status" value="1"/>
</dbReference>
<dbReference type="InterPro" id="IPR004210">
    <property type="entry name" value="BESS_motif"/>
</dbReference>
<dbReference type="AlphaFoldDB" id="A0ABD1KJW4"/>
<sequence length="240" mass="28053">MGDRLINLVSQHPVLYDKSRDDYIDTKMKDNIWAGIAHELQNSVSKVQTQWKNLVDTYRKCRKDVGVSGQAGGQKKKKWKHFDAMSFIDYAKEHRRVSSNISIGEADETEEVEDEAEVGEEAEVESQDDQSPNPPKRRRQTPANMSFLENYLQRKEERERERERERFEEKDHTHQFLSSLAPAMRRLTEENQSYAKMKFQQVLHELEFGQRASGPPVPIFDGHTHPHYSGDQLSRSYMNL</sequence>
<dbReference type="GO" id="GO:0005634">
    <property type="term" value="C:nucleus"/>
    <property type="evidence" value="ECO:0007669"/>
    <property type="project" value="UniProtKB-SubCell"/>
</dbReference>
<proteinExistence type="predicted"/>
<evidence type="ECO:0000259" key="4">
    <source>
        <dbReference type="PROSITE" id="PS51031"/>
    </source>
</evidence>
<comment type="subcellular location">
    <subcellularLocation>
        <location evidence="1">Nucleus</location>
    </subcellularLocation>
</comment>